<accession>A0A8K0KQ55</accession>
<dbReference type="Proteomes" id="UP000792457">
    <property type="component" value="Unassembled WGS sequence"/>
</dbReference>
<reference evidence="3" key="1">
    <citation type="submission" date="2013-04" db="EMBL/GenBank/DDBJ databases">
        <authorList>
            <person name="Qu J."/>
            <person name="Murali S.C."/>
            <person name="Bandaranaike D."/>
            <person name="Bellair M."/>
            <person name="Blankenburg K."/>
            <person name="Chao H."/>
            <person name="Dinh H."/>
            <person name="Doddapaneni H."/>
            <person name="Downs B."/>
            <person name="Dugan-Rocha S."/>
            <person name="Elkadiri S."/>
            <person name="Gnanaolivu R.D."/>
            <person name="Hernandez B."/>
            <person name="Javaid M."/>
            <person name="Jayaseelan J.C."/>
            <person name="Lee S."/>
            <person name="Li M."/>
            <person name="Ming W."/>
            <person name="Munidasa M."/>
            <person name="Muniz J."/>
            <person name="Nguyen L."/>
            <person name="Ongeri F."/>
            <person name="Osuji N."/>
            <person name="Pu L.-L."/>
            <person name="Puazo M."/>
            <person name="Qu C."/>
            <person name="Quiroz J."/>
            <person name="Raj R."/>
            <person name="Weissenberger G."/>
            <person name="Xin Y."/>
            <person name="Zou X."/>
            <person name="Han Y."/>
            <person name="Richards S."/>
            <person name="Worley K."/>
            <person name="Muzny D."/>
            <person name="Gibbs R."/>
        </authorList>
    </citation>
    <scope>NUCLEOTIDE SEQUENCE</scope>
    <source>
        <strain evidence="3">Sampled in the wild</strain>
    </source>
</reference>
<feature type="signal peptide" evidence="2">
    <location>
        <begin position="1"/>
        <end position="18"/>
    </location>
</feature>
<feature type="compositionally biased region" description="Polar residues" evidence="1">
    <location>
        <begin position="177"/>
        <end position="236"/>
    </location>
</feature>
<feature type="compositionally biased region" description="Polar residues" evidence="1">
    <location>
        <begin position="320"/>
        <end position="330"/>
    </location>
</feature>
<keyword evidence="2" id="KW-0732">Signal</keyword>
<evidence type="ECO:0000313" key="3">
    <source>
        <dbReference type="EMBL" id="KAG8239439.1"/>
    </source>
</evidence>
<protein>
    <submittedName>
        <fullName evidence="3">Uncharacterized protein</fullName>
    </submittedName>
</protein>
<feature type="compositionally biased region" description="Low complexity" evidence="1">
    <location>
        <begin position="434"/>
        <end position="443"/>
    </location>
</feature>
<feature type="region of interest" description="Disordered" evidence="1">
    <location>
        <begin position="293"/>
        <end position="489"/>
    </location>
</feature>
<proteinExistence type="predicted"/>
<evidence type="ECO:0000256" key="1">
    <source>
        <dbReference type="SAM" id="MobiDB-lite"/>
    </source>
</evidence>
<feature type="compositionally biased region" description="Low complexity" evidence="1">
    <location>
        <begin position="294"/>
        <end position="314"/>
    </location>
</feature>
<feature type="compositionally biased region" description="Polar residues" evidence="1">
    <location>
        <begin position="260"/>
        <end position="272"/>
    </location>
</feature>
<dbReference type="EMBL" id="KZ309650">
    <property type="protein sequence ID" value="KAG8239439.1"/>
    <property type="molecule type" value="Genomic_DNA"/>
</dbReference>
<gene>
    <name evidence="3" type="ORF">J437_LFUL017432</name>
</gene>
<reference evidence="3" key="2">
    <citation type="submission" date="2017-10" db="EMBL/GenBank/DDBJ databases">
        <title>Ladona fulva Genome sequencing and assembly.</title>
        <authorList>
            <person name="Murali S."/>
            <person name="Richards S."/>
            <person name="Bandaranaike D."/>
            <person name="Bellair M."/>
            <person name="Blankenburg K."/>
            <person name="Chao H."/>
            <person name="Dinh H."/>
            <person name="Doddapaneni H."/>
            <person name="Dugan-Rocha S."/>
            <person name="Elkadiri S."/>
            <person name="Gnanaolivu R."/>
            <person name="Hernandez B."/>
            <person name="Skinner E."/>
            <person name="Javaid M."/>
            <person name="Lee S."/>
            <person name="Li M."/>
            <person name="Ming W."/>
            <person name="Munidasa M."/>
            <person name="Muniz J."/>
            <person name="Nguyen L."/>
            <person name="Hughes D."/>
            <person name="Osuji N."/>
            <person name="Pu L.-L."/>
            <person name="Puazo M."/>
            <person name="Qu C."/>
            <person name="Quiroz J."/>
            <person name="Raj R."/>
            <person name="Weissenberger G."/>
            <person name="Xin Y."/>
            <person name="Zou X."/>
            <person name="Han Y."/>
            <person name="Worley K."/>
            <person name="Muzny D."/>
            <person name="Gibbs R."/>
        </authorList>
    </citation>
    <scope>NUCLEOTIDE SEQUENCE</scope>
    <source>
        <strain evidence="3">Sampled in the wild</strain>
    </source>
</reference>
<evidence type="ECO:0000313" key="4">
    <source>
        <dbReference type="Proteomes" id="UP000792457"/>
    </source>
</evidence>
<evidence type="ECO:0000256" key="2">
    <source>
        <dbReference type="SAM" id="SignalP"/>
    </source>
</evidence>
<feature type="compositionally biased region" description="Polar residues" evidence="1">
    <location>
        <begin position="360"/>
        <end position="433"/>
    </location>
</feature>
<feature type="region of interest" description="Disordered" evidence="1">
    <location>
        <begin position="177"/>
        <end position="272"/>
    </location>
</feature>
<feature type="compositionally biased region" description="Low complexity" evidence="1">
    <location>
        <begin position="471"/>
        <end position="489"/>
    </location>
</feature>
<comment type="caution">
    <text evidence="3">The sequence shown here is derived from an EMBL/GenBank/DDBJ whole genome shotgun (WGS) entry which is preliminary data.</text>
</comment>
<organism evidence="3 4">
    <name type="scientific">Ladona fulva</name>
    <name type="common">Scarce chaser dragonfly</name>
    <name type="synonym">Libellula fulva</name>
    <dbReference type="NCBI Taxonomy" id="123851"/>
    <lineage>
        <taxon>Eukaryota</taxon>
        <taxon>Metazoa</taxon>
        <taxon>Ecdysozoa</taxon>
        <taxon>Arthropoda</taxon>
        <taxon>Hexapoda</taxon>
        <taxon>Insecta</taxon>
        <taxon>Pterygota</taxon>
        <taxon>Palaeoptera</taxon>
        <taxon>Odonata</taxon>
        <taxon>Epiprocta</taxon>
        <taxon>Anisoptera</taxon>
        <taxon>Libelluloidea</taxon>
        <taxon>Libellulidae</taxon>
        <taxon>Ladona</taxon>
    </lineage>
</organism>
<keyword evidence="4" id="KW-1185">Reference proteome</keyword>
<name>A0A8K0KQ55_LADFU</name>
<feature type="chain" id="PRO_5035477761" evidence="2">
    <location>
        <begin position="19"/>
        <end position="489"/>
    </location>
</feature>
<feature type="compositionally biased region" description="Polar residues" evidence="1">
    <location>
        <begin position="73"/>
        <end position="89"/>
    </location>
</feature>
<feature type="region of interest" description="Disordered" evidence="1">
    <location>
        <begin position="59"/>
        <end position="117"/>
    </location>
</feature>
<sequence>MSPYLLLTVLAIAASAASETTTKSTLDITTKRVPGIQPLPAQLPGSATPPSYVRDTRQISVTTTPKSRPLTDASKNVPSTTPQDISATPTFPRRRRDSEDEDEKTFPGTGNQRPLFGGAFGQLFATRPLANLFGNRRPGLGDQGVSDLTIQSQTLPAVGLQTLGATQTVSLSNQPEKLTAAQTTPQLASQSATLTGSQSTDQLTSPSTTVTTNLLSEATSTTTHSNDGQTTQSSTESIRKTRDVETESPFPKSKGDANEGGNNPSTTWTTAPTEFKPYTLIANLRTTQKPLGISSQTSFSGDSGSASAFASASSPLSEGLTPSTTAQNKGSIGDGWYKPTSTAVPFKRDPLLQREKRGADQSTQKPQTGSVLGGSTKSLPTSTIKPQYTRASQTSSKSTQKPGLPSTTPRSKAIYSTNSPVRPTRSAVTDSPQKTTKYTPTTTVSPAKRDVLKTTPKPTTAPKRTARDTKSSTTTTQKPQTNNKKTVSN</sequence>
<feature type="compositionally biased region" description="Low complexity" evidence="1">
    <location>
        <begin position="453"/>
        <end position="463"/>
    </location>
</feature>
<feature type="compositionally biased region" description="Basic and acidic residues" evidence="1">
    <location>
        <begin position="346"/>
        <end position="359"/>
    </location>
</feature>
<dbReference type="AlphaFoldDB" id="A0A8K0KQ55"/>
<feature type="region of interest" description="Disordered" evidence="1">
    <location>
        <begin position="33"/>
        <end position="52"/>
    </location>
</feature>